<proteinExistence type="predicted"/>
<gene>
    <name evidence="1" type="ORF">SPRG_12976</name>
</gene>
<evidence type="ECO:0000313" key="1">
    <source>
        <dbReference type="EMBL" id="KDO20619.1"/>
    </source>
</evidence>
<dbReference type="KEGG" id="spar:SPRG_12976"/>
<dbReference type="EMBL" id="KK583307">
    <property type="protein sequence ID" value="KDO20619.1"/>
    <property type="molecule type" value="Genomic_DNA"/>
</dbReference>
<dbReference type="Proteomes" id="UP000030745">
    <property type="component" value="Unassembled WGS sequence"/>
</dbReference>
<dbReference type="RefSeq" id="XP_012208674.1">
    <property type="nucleotide sequence ID" value="XM_012353284.1"/>
</dbReference>
<keyword evidence="2" id="KW-1185">Reference proteome</keyword>
<sequence length="115" mass="12675">MAIILGFKSSTISENNEKKTLKGWWRKLVGKTERPKQFPVVPLPAKYANESKQTTVVGGKPVPFLPQQVALMKARVSVDELGSIDELKEGVQPKKAVHDPTTVSTHMVLMMSSAM</sequence>
<organism evidence="1 2">
    <name type="scientific">Saprolegnia parasitica (strain CBS 223.65)</name>
    <dbReference type="NCBI Taxonomy" id="695850"/>
    <lineage>
        <taxon>Eukaryota</taxon>
        <taxon>Sar</taxon>
        <taxon>Stramenopiles</taxon>
        <taxon>Oomycota</taxon>
        <taxon>Saprolegniomycetes</taxon>
        <taxon>Saprolegniales</taxon>
        <taxon>Saprolegniaceae</taxon>
        <taxon>Saprolegnia</taxon>
    </lineage>
</organism>
<dbReference type="GeneID" id="24134888"/>
<accession>A0A067BQ57</accession>
<name>A0A067BQ57_SAPPC</name>
<dbReference type="AlphaFoldDB" id="A0A067BQ57"/>
<evidence type="ECO:0000313" key="2">
    <source>
        <dbReference type="Proteomes" id="UP000030745"/>
    </source>
</evidence>
<reference evidence="1 2" key="1">
    <citation type="journal article" date="2013" name="PLoS Genet.">
        <title>Distinctive expansion of potential virulence genes in the genome of the oomycete fish pathogen Saprolegnia parasitica.</title>
        <authorList>
            <person name="Jiang R.H."/>
            <person name="de Bruijn I."/>
            <person name="Haas B.J."/>
            <person name="Belmonte R."/>
            <person name="Lobach L."/>
            <person name="Christie J."/>
            <person name="van den Ackerveken G."/>
            <person name="Bottin A."/>
            <person name="Bulone V."/>
            <person name="Diaz-Moreno S.M."/>
            <person name="Dumas B."/>
            <person name="Fan L."/>
            <person name="Gaulin E."/>
            <person name="Govers F."/>
            <person name="Grenville-Briggs L.J."/>
            <person name="Horner N.R."/>
            <person name="Levin J.Z."/>
            <person name="Mammella M."/>
            <person name="Meijer H.J."/>
            <person name="Morris P."/>
            <person name="Nusbaum C."/>
            <person name="Oome S."/>
            <person name="Phillips A.J."/>
            <person name="van Rooyen D."/>
            <person name="Rzeszutek E."/>
            <person name="Saraiva M."/>
            <person name="Secombes C.J."/>
            <person name="Seidl M.F."/>
            <person name="Snel B."/>
            <person name="Stassen J.H."/>
            <person name="Sykes S."/>
            <person name="Tripathy S."/>
            <person name="van den Berg H."/>
            <person name="Vega-Arreguin J.C."/>
            <person name="Wawra S."/>
            <person name="Young S.K."/>
            <person name="Zeng Q."/>
            <person name="Dieguez-Uribeondo J."/>
            <person name="Russ C."/>
            <person name="Tyler B.M."/>
            <person name="van West P."/>
        </authorList>
    </citation>
    <scope>NUCLEOTIDE SEQUENCE [LARGE SCALE GENOMIC DNA]</scope>
    <source>
        <strain evidence="1 2">CBS 223.65</strain>
    </source>
</reference>
<protein>
    <submittedName>
        <fullName evidence="1">Uncharacterized protein</fullName>
    </submittedName>
</protein>
<dbReference type="OrthoDB" id="78109at2759"/>
<dbReference type="VEuPathDB" id="FungiDB:SPRG_12976"/>